<evidence type="ECO:0000256" key="5">
    <source>
        <dbReference type="ARBA" id="ARBA00022989"/>
    </source>
</evidence>
<comment type="function">
    <text evidence="12">Catalyzes the formation of phosphatidylethanolamine (PtdEtn) from phosphatidylserine (PtdSer). Plays a central role in phospholipid metabolism and in the interorganelle trafficking of phosphatidylserine. May be involved in lipid droplet biogenesis at the endoplasmic reticulum membrane.</text>
</comment>
<accession>A0AAN9VC42</accession>
<dbReference type="AlphaFoldDB" id="A0AAN9VC42"/>
<sequence>MIMTLNQALTRRVVRRLCRPLPVAAIVTAVGAVQIRRIINSDREAKQWEITCYSSVPLRILSRGWGWICNKELPVKYRESVYLKYAQMFNVNIQEAASEDLSSYTSLCDFFCRPLKEGIRPIDSKENVVSPADGAVLNVSKVTSPRVEQVKGVTYSLETFLGEHSQDKNEESTNTEVCEKDRNSSCIQSLLKNKENALYQCVIYLAPGDYHRFHSPVDWEVKLRRHIQGELLSVSPKIARLIPDLFSLNERAVYIGEWKHGFFSFTAVGATNVGSIRVYVDEVLTTNERKWKFGSKCREVFLSDSEGKPLKVRKGDPFGEFRLGSTIILIFEAPKDFKFHIAPGDKIHVGQAISCNHI</sequence>
<keyword evidence="13" id="KW-0496">Mitochondrion</keyword>
<keyword evidence="2 13" id="KW-0444">Lipid biosynthesis</keyword>
<feature type="chain" id="PRO_5042651842" description="Phosphatidylserine decarboxylase beta chain" evidence="13">
    <location>
        <begin position="1"/>
        <end position="324"/>
    </location>
</feature>
<dbReference type="InterPro" id="IPR003817">
    <property type="entry name" value="PS_Dcarbxylase"/>
</dbReference>
<feature type="topological domain" description="Mitochondrial intermembrane" evidence="13">
    <location>
        <begin position="40"/>
        <end position="358"/>
    </location>
</feature>
<name>A0AAN9VC42_9ORTH</name>
<dbReference type="InterPro" id="IPR033177">
    <property type="entry name" value="PSD-B"/>
</dbReference>
<evidence type="ECO:0000313" key="15">
    <source>
        <dbReference type="Proteomes" id="UP001378592"/>
    </source>
</evidence>
<dbReference type="Pfam" id="PF02666">
    <property type="entry name" value="PS_Dcarbxylase"/>
    <property type="match status" value="1"/>
</dbReference>
<keyword evidence="3 13" id="KW-0812">Transmembrane</keyword>
<comment type="catalytic activity">
    <reaction evidence="13">
        <text>a 1,2-diacyl-sn-glycero-3-phospho-L-serine + H(+) = a 1,2-diacyl-sn-glycero-3-phosphoethanolamine + CO2</text>
        <dbReference type="Rhea" id="RHEA:20828"/>
        <dbReference type="ChEBI" id="CHEBI:15378"/>
        <dbReference type="ChEBI" id="CHEBI:16526"/>
        <dbReference type="ChEBI" id="CHEBI:57262"/>
        <dbReference type="ChEBI" id="CHEBI:64612"/>
        <dbReference type="EC" id="4.1.1.65"/>
    </reaction>
</comment>
<dbReference type="HAMAP" id="MF_03208">
    <property type="entry name" value="PS_decarb_PSD_B_type1_euk"/>
    <property type="match status" value="1"/>
</dbReference>
<comment type="subcellular location">
    <molecule>Phosphatidylserine decarboxylase alpha chain</molecule>
    <subcellularLocation>
        <location evidence="13">Mitochondrion inner membrane</location>
        <topology evidence="13">Peripheral membrane protein</topology>
        <orientation evidence="13">Intermembrane side</orientation>
    </subcellularLocation>
    <text evidence="13">Anchored to the mitochondrial inner membrane through its interaction with the integral membrane beta chain.</text>
</comment>
<comment type="PTM">
    <text evidence="13">Is synthesized initially as an inactive proenzyme. Formation of the active enzyme involves a self-maturation process in which the active site pyruvoyl group is generated from an internal serine residue via an autocatalytic post-translational modification. Two non-identical subunits are generated from the proenzyme in this reaction, and the pyruvate is formed at the N-terminus of the alpha chain, which is derived from the carboxyl end of the proenzyme. The autoendoproteolytic cleavage occurs by a canonical serine protease mechanism, in which the side chain hydroxyl group of the serine supplies its oxygen atom to form the C-terminus of the beta chain, while the remainder of the serine residue undergoes an oxidative deamination to produce ammonia and the pyruvoyl prosthetic group on the alpha chain. During this reaction, the Ser that is part of the protease active site of the proenzyme becomes the pyruvoyl prosthetic group, which constitutes an essential element of the active site of the mature decarboxylase.</text>
</comment>
<evidence type="ECO:0000256" key="6">
    <source>
        <dbReference type="ARBA" id="ARBA00023098"/>
    </source>
</evidence>
<evidence type="ECO:0000256" key="13">
    <source>
        <dbReference type="HAMAP-Rule" id="MF_03208"/>
    </source>
</evidence>
<dbReference type="InterPro" id="IPR033661">
    <property type="entry name" value="PSD_type1_euk"/>
</dbReference>
<feature type="active site" description="Schiff-base intermediate with substrate; via pyruvic acid; for decarboxylase activity" evidence="13">
    <location>
        <position position="325"/>
    </location>
</feature>
<comment type="similarity">
    <text evidence="13">Belongs to the phosphatidylserine decarboxylase family. PSD-B subfamily. Eukaryotic type I sub-subfamily.</text>
</comment>
<evidence type="ECO:0000256" key="3">
    <source>
        <dbReference type="ARBA" id="ARBA00022692"/>
    </source>
</evidence>
<keyword evidence="15" id="KW-1185">Reference proteome</keyword>
<dbReference type="GO" id="GO:0005743">
    <property type="term" value="C:mitochondrial inner membrane"/>
    <property type="evidence" value="ECO:0007669"/>
    <property type="project" value="UniProtKB-SubCell"/>
</dbReference>
<keyword evidence="5 13" id="KW-1133">Transmembrane helix</keyword>
<comment type="subcellular location">
    <molecule>Phosphatidylserine decarboxylase beta chain</molecule>
    <subcellularLocation>
        <location evidence="13">Mitochondrion inner membrane</location>
        <topology evidence="13">Single-pass membrane protein</topology>
        <orientation evidence="13">Intermembrane side</orientation>
    </subcellularLocation>
</comment>
<keyword evidence="13" id="KW-0865">Zymogen</keyword>
<comment type="pathway">
    <text evidence="13">Phospholipid metabolism; phosphatidylethanolamine biosynthesis; phosphatidylethanolamine from CDP-diacylglycerol: step 2/2.</text>
</comment>
<feature type="active site" description="Charge relay system; for autoendoproteolytic cleavage activity" evidence="13">
    <location>
        <position position="325"/>
    </location>
</feature>
<evidence type="ECO:0000256" key="8">
    <source>
        <dbReference type="ARBA" id="ARBA00023209"/>
    </source>
</evidence>
<dbReference type="NCBIfam" id="TIGR00163">
    <property type="entry name" value="PS_decarb"/>
    <property type="match status" value="1"/>
</dbReference>
<gene>
    <name evidence="14" type="ORF">R5R35_011275</name>
</gene>
<evidence type="ECO:0000313" key="14">
    <source>
        <dbReference type="EMBL" id="KAK7794342.1"/>
    </source>
</evidence>
<keyword evidence="4 13" id="KW-0210">Decarboxylase</keyword>
<dbReference type="PANTHER" id="PTHR10067:SF6">
    <property type="entry name" value="PHOSPHATIDYLSERINE DECARBOXYLASE PROENZYME, MITOCHONDRIAL"/>
    <property type="match status" value="1"/>
</dbReference>
<dbReference type="PANTHER" id="PTHR10067">
    <property type="entry name" value="PHOSPHATIDYLSERINE DECARBOXYLASE"/>
    <property type="match status" value="1"/>
</dbReference>
<proteinExistence type="inferred from homology"/>
<dbReference type="EC" id="4.1.1.65" evidence="13"/>
<evidence type="ECO:0000256" key="12">
    <source>
        <dbReference type="ARBA" id="ARBA00045136"/>
    </source>
</evidence>
<dbReference type="GO" id="GO:0004609">
    <property type="term" value="F:phosphatidylserine decarboxylase activity"/>
    <property type="evidence" value="ECO:0007669"/>
    <property type="project" value="UniProtKB-UniRule"/>
</dbReference>
<feature type="chain" id="PRO_5042651841" description="Phosphatidylserine decarboxylase alpha chain" evidence="13">
    <location>
        <begin position="325"/>
        <end position="358"/>
    </location>
</feature>
<organism evidence="14 15">
    <name type="scientific">Gryllus longicercus</name>
    <dbReference type="NCBI Taxonomy" id="2509291"/>
    <lineage>
        <taxon>Eukaryota</taxon>
        <taxon>Metazoa</taxon>
        <taxon>Ecdysozoa</taxon>
        <taxon>Arthropoda</taxon>
        <taxon>Hexapoda</taxon>
        <taxon>Insecta</taxon>
        <taxon>Pterygota</taxon>
        <taxon>Neoptera</taxon>
        <taxon>Polyneoptera</taxon>
        <taxon>Orthoptera</taxon>
        <taxon>Ensifera</taxon>
        <taxon>Gryllidea</taxon>
        <taxon>Grylloidea</taxon>
        <taxon>Gryllidae</taxon>
        <taxon>Gryllinae</taxon>
        <taxon>Gryllus</taxon>
    </lineage>
</organism>
<keyword evidence="8 13" id="KW-0594">Phospholipid biosynthesis</keyword>
<evidence type="ECO:0000256" key="11">
    <source>
        <dbReference type="ARBA" id="ARBA00023317"/>
    </source>
</evidence>
<evidence type="ECO:0000256" key="2">
    <source>
        <dbReference type="ARBA" id="ARBA00022516"/>
    </source>
</evidence>
<keyword evidence="9 13" id="KW-0456">Lyase</keyword>
<comment type="subunit">
    <text evidence="13">Heterodimer of a large membrane-associated beta subunit and a small pyruvoyl-containing alpha subunit.</text>
</comment>
<keyword evidence="13" id="KW-0999">Mitochondrion inner membrane</keyword>
<reference evidence="14 15" key="1">
    <citation type="submission" date="2024-03" db="EMBL/GenBank/DDBJ databases">
        <title>The genome assembly and annotation of the cricket Gryllus longicercus Weissman &amp; Gray.</title>
        <authorList>
            <person name="Szrajer S."/>
            <person name="Gray D."/>
            <person name="Ylla G."/>
        </authorList>
    </citation>
    <scope>NUCLEOTIDE SEQUENCE [LARGE SCALE GENOMIC DNA]</scope>
    <source>
        <strain evidence="14">DAG 2021-001</strain>
        <tissue evidence="14">Whole body minus gut</tissue>
    </source>
</reference>
<dbReference type="EMBL" id="JAZDUA010000337">
    <property type="protein sequence ID" value="KAK7794342.1"/>
    <property type="molecule type" value="Genomic_DNA"/>
</dbReference>
<feature type="active site" description="Charge relay system; for autoendoproteolytic cleavage activity" evidence="13">
    <location>
        <position position="214"/>
    </location>
</feature>
<evidence type="ECO:0000256" key="1">
    <source>
        <dbReference type="ARBA" id="ARBA00005189"/>
    </source>
</evidence>
<evidence type="ECO:0000256" key="10">
    <source>
        <dbReference type="ARBA" id="ARBA00023264"/>
    </source>
</evidence>
<feature type="site" description="Cleavage (non-hydrolytic); by autocatalysis" evidence="13">
    <location>
        <begin position="324"/>
        <end position="325"/>
    </location>
</feature>
<keyword evidence="11 13" id="KW-0670">Pyruvate</keyword>
<evidence type="ECO:0000256" key="7">
    <source>
        <dbReference type="ARBA" id="ARBA00023136"/>
    </source>
</evidence>
<feature type="topological domain" description="Mitochondrial matrix" evidence="13">
    <location>
        <begin position="1"/>
        <end position="20"/>
    </location>
</feature>
<keyword evidence="6 13" id="KW-0443">Lipid metabolism</keyword>
<comment type="caution">
    <text evidence="14">The sequence shown here is derived from an EMBL/GenBank/DDBJ whole genome shotgun (WGS) entry which is preliminary data.</text>
</comment>
<keyword evidence="7 13" id="KW-0472">Membrane</keyword>
<evidence type="ECO:0000256" key="4">
    <source>
        <dbReference type="ARBA" id="ARBA00022793"/>
    </source>
</evidence>
<comment type="pathway">
    <text evidence="1">Lipid metabolism.</text>
</comment>
<feature type="active site" description="Charge relay system; for autoendoproteolytic cleavage activity" evidence="13">
    <location>
        <position position="133"/>
    </location>
</feature>
<protein>
    <recommendedName>
        <fullName evidence="13">Phosphatidylserine decarboxylase proenzyme, mitochondrial</fullName>
        <ecNumber evidence="13">4.1.1.65</ecNumber>
    </recommendedName>
    <component>
        <recommendedName>
            <fullName evidence="13">Phosphatidylserine decarboxylase beta chain</fullName>
        </recommendedName>
    </component>
    <component>
        <recommendedName>
            <fullName evidence="13">Phosphatidylserine decarboxylase alpha chain</fullName>
        </recommendedName>
    </component>
</protein>
<dbReference type="GO" id="GO:0006646">
    <property type="term" value="P:phosphatidylethanolamine biosynthetic process"/>
    <property type="evidence" value="ECO:0007669"/>
    <property type="project" value="UniProtKB-UniRule"/>
</dbReference>
<dbReference type="Proteomes" id="UP001378592">
    <property type="component" value="Unassembled WGS sequence"/>
</dbReference>
<evidence type="ECO:0000256" key="9">
    <source>
        <dbReference type="ARBA" id="ARBA00023239"/>
    </source>
</evidence>
<comment type="cofactor">
    <cofactor evidence="13">
        <name>pyruvate</name>
        <dbReference type="ChEBI" id="CHEBI:15361"/>
    </cofactor>
    <text evidence="13">Binds 1 pyruvoyl group covalently per subunit.</text>
</comment>
<dbReference type="GO" id="GO:0016540">
    <property type="term" value="P:protein autoprocessing"/>
    <property type="evidence" value="ECO:0007669"/>
    <property type="project" value="UniProtKB-UniRule"/>
</dbReference>
<feature type="modified residue" description="Pyruvic acid (Ser); by autocatalysis" evidence="13">
    <location>
        <position position="325"/>
    </location>
</feature>
<keyword evidence="10 13" id="KW-1208">Phospholipid metabolism</keyword>